<reference evidence="1" key="1">
    <citation type="submission" date="2022-06" db="EMBL/GenBank/DDBJ databases">
        <title>Phylogenomic reconstructions and comparative analyses of Kickxellomycotina fungi.</title>
        <authorList>
            <person name="Reynolds N.K."/>
            <person name="Stajich J.E."/>
            <person name="Barry K."/>
            <person name="Grigoriev I.V."/>
            <person name="Crous P."/>
            <person name="Smith M.E."/>
        </authorList>
    </citation>
    <scope>NUCLEOTIDE SEQUENCE</scope>
    <source>
        <strain evidence="1">RSA 2271</strain>
    </source>
</reference>
<name>A0ACC1HIP3_9FUNG</name>
<keyword evidence="2" id="KW-1185">Reference proteome</keyword>
<protein>
    <submittedName>
        <fullName evidence="1">Uncharacterized protein</fullName>
    </submittedName>
</protein>
<evidence type="ECO:0000313" key="1">
    <source>
        <dbReference type="EMBL" id="KAJ1676342.1"/>
    </source>
</evidence>
<proteinExistence type="predicted"/>
<feature type="non-terminal residue" evidence="1">
    <location>
        <position position="1"/>
    </location>
</feature>
<dbReference type="EMBL" id="JAMZIH010004280">
    <property type="protein sequence ID" value="KAJ1676342.1"/>
    <property type="molecule type" value="Genomic_DNA"/>
</dbReference>
<organism evidence="1 2">
    <name type="scientific">Spiromyces aspiralis</name>
    <dbReference type="NCBI Taxonomy" id="68401"/>
    <lineage>
        <taxon>Eukaryota</taxon>
        <taxon>Fungi</taxon>
        <taxon>Fungi incertae sedis</taxon>
        <taxon>Zoopagomycota</taxon>
        <taxon>Kickxellomycotina</taxon>
        <taxon>Kickxellomycetes</taxon>
        <taxon>Kickxellales</taxon>
        <taxon>Kickxellaceae</taxon>
        <taxon>Spiromyces</taxon>
    </lineage>
</organism>
<accession>A0ACC1HIP3</accession>
<sequence>PQPQQQPQVIYAGAPPQKKSFLSSGAGVAAMGLGGMAAGAFLGHEITEHLEEEREEAYEDGYADGFGDGEMF</sequence>
<comment type="caution">
    <text evidence="1">The sequence shown here is derived from an EMBL/GenBank/DDBJ whole genome shotgun (WGS) entry which is preliminary data.</text>
</comment>
<evidence type="ECO:0000313" key="2">
    <source>
        <dbReference type="Proteomes" id="UP001145114"/>
    </source>
</evidence>
<gene>
    <name evidence="1" type="ORF">EV182_008384</name>
</gene>
<dbReference type="Proteomes" id="UP001145114">
    <property type="component" value="Unassembled WGS sequence"/>
</dbReference>